<feature type="compositionally biased region" description="Acidic residues" evidence="1">
    <location>
        <begin position="470"/>
        <end position="480"/>
    </location>
</feature>
<feature type="compositionally biased region" description="Basic and acidic residues" evidence="1">
    <location>
        <begin position="191"/>
        <end position="202"/>
    </location>
</feature>
<dbReference type="Pfam" id="PF00651">
    <property type="entry name" value="BTB"/>
    <property type="match status" value="1"/>
</dbReference>
<feature type="compositionally biased region" description="Basic and acidic residues" evidence="1">
    <location>
        <begin position="481"/>
        <end position="493"/>
    </location>
</feature>
<feature type="region of interest" description="Disordered" evidence="1">
    <location>
        <begin position="359"/>
        <end position="433"/>
    </location>
</feature>
<feature type="compositionally biased region" description="Polar residues" evidence="1">
    <location>
        <begin position="376"/>
        <end position="396"/>
    </location>
</feature>
<dbReference type="EnsemblMetazoa" id="G6106.3">
    <property type="protein sequence ID" value="G6106.3:cds"/>
    <property type="gene ID" value="G6106"/>
</dbReference>
<dbReference type="Gene3D" id="3.30.710.10">
    <property type="entry name" value="Potassium Channel Kv1.1, Chain A"/>
    <property type="match status" value="1"/>
</dbReference>
<feature type="region of interest" description="Disordered" evidence="1">
    <location>
        <begin position="469"/>
        <end position="506"/>
    </location>
</feature>
<dbReference type="InterPro" id="IPR011333">
    <property type="entry name" value="SKP1/BTB/POZ_sf"/>
</dbReference>
<dbReference type="GO" id="GO:0000981">
    <property type="term" value="F:DNA-binding transcription factor activity, RNA polymerase II-specific"/>
    <property type="evidence" value="ECO:0007669"/>
    <property type="project" value="TreeGrafter"/>
</dbReference>
<keyword evidence="4" id="KW-1185">Reference proteome</keyword>
<name>A0A8W8NP01_MAGGI</name>
<dbReference type="InterPro" id="IPR000210">
    <property type="entry name" value="BTB/POZ_dom"/>
</dbReference>
<accession>A0A8W8NP01</accession>
<dbReference type="EnsemblMetazoa" id="G6106.6">
    <property type="protein sequence ID" value="G6106.6:cds"/>
    <property type="gene ID" value="G6106"/>
</dbReference>
<evidence type="ECO:0000259" key="2">
    <source>
        <dbReference type="PROSITE" id="PS50097"/>
    </source>
</evidence>
<protein>
    <recommendedName>
        <fullName evidence="2">BTB domain-containing protein</fullName>
    </recommendedName>
</protein>
<reference evidence="3" key="1">
    <citation type="submission" date="2022-08" db="UniProtKB">
        <authorList>
            <consortium name="EnsemblMetazoa"/>
        </authorList>
    </citation>
    <scope>IDENTIFICATION</scope>
    <source>
        <strain evidence="3">05x7-T-G4-1.051#20</strain>
    </source>
</reference>
<dbReference type="SUPFAM" id="SSF54695">
    <property type="entry name" value="POZ domain"/>
    <property type="match status" value="1"/>
</dbReference>
<evidence type="ECO:0000313" key="4">
    <source>
        <dbReference type="Proteomes" id="UP000005408"/>
    </source>
</evidence>
<feature type="domain" description="BTB" evidence="2">
    <location>
        <begin position="31"/>
        <end position="97"/>
    </location>
</feature>
<feature type="compositionally biased region" description="Polar residues" evidence="1">
    <location>
        <begin position="161"/>
        <end position="178"/>
    </location>
</feature>
<feature type="region of interest" description="Disordered" evidence="1">
    <location>
        <begin position="318"/>
        <end position="343"/>
    </location>
</feature>
<feature type="region of interest" description="Disordered" evidence="1">
    <location>
        <begin position="161"/>
        <end position="230"/>
    </location>
</feature>
<dbReference type="InterPro" id="IPR050457">
    <property type="entry name" value="ZnFinger_BTB_dom_contain"/>
</dbReference>
<dbReference type="Proteomes" id="UP000005408">
    <property type="component" value="Unassembled WGS sequence"/>
</dbReference>
<dbReference type="SMART" id="SM00225">
    <property type="entry name" value="BTB"/>
    <property type="match status" value="1"/>
</dbReference>
<sequence>MNCYQKFYTNQIHSSSLLCQLATMWKSQVLCDAIIRTGPVITRAHRVVLVAACPMLQSMDNASMGSHLEVRLAAEIKQDSINTFLQYLYEGFMMLTEENCRDVEKIARLLQVDSVIKCCADFQKCLNAATGAPVSKDTQYKYTSYDMLEFRHVRSSDLQKSINMKRMSSFTGPSSPGSKRQRMGRPSSPHIDSHSSSHRADDTLSMAHSYRNSQPDPWDRVPRLGAGTRPAAQPGVIDIVEDCLEIIQTEEPEKDARGMIKPDSRPKQKSVSIGVSSQMNANTDVHVVNISDPGGSVGPPKQVTANGSRGSITVNPLTMFSEPPPSQGPARAPDCSNDVQVPNSVPVSETARKENFVHALTPQPPQQPVFPTMTPISRTTNKPFAAGSATQVSTAESGAKNPAENDGEESQDQGNRIELSEELSPSSSADKPPDISIVKVESAEGHTGGLDMFVDMPEEAMMRMKAGMDDSMENEDESDPEHDQSQDLQRDDMSNEASNVSGDQNNSWYIGQFKDFSNVTFETRHHRPTPITATDTSSKRRPCANCRINKVKTKSGWRKLTRHKCLGCNVPLCIENKECFLAYHLKILLHKRHSPQDSEPNLCVSCLFNGNTVSTNHVCGPCRIPLCIDKECFKDFHVNLASEVERMSQS</sequence>
<proteinExistence type="predicted"/>
<dbReference type="PANTHER" id="PTHR46105">
    <property type="entry name" value="AGAP004733-PA"/>
    <property type="match status" value="1"/>
</dbReference>
<evidence type="ECO:0000313" key="3">
    <source>
        <dbReference type="EnsemblMetazoa" id="G6106.3:cds"/>
    </source>
</evidence>
<feature type="compositionally biased region" description="Polar residues" evidence="1">
    <location>
        <begin position="495"/>
        <end position="506"/>
    </location>
</feature>
<dbReference type="AlphaFoldDB" id="A0A8W8NP01"/>
<dbReference type="GO" id="GO:0000978">
    <property type="term" value="F:RNA polymerase II cis-regulatory region sequence-specific DNA binding"/>
    <property type="evidence" value="ECO:0007669"/>
    <property type="project" value="TreeGrafter"/>
</dbReference>
<dbReference type="PANTHER" id="PTHR46105:SF28">
    <property type="entry name" value="ZINC FINGER PROTEIN 37-LIKE"/>
    <property type="match status" value="1"/>
</dbReference>
<dbReference type="PROSITE" id="PS50097">
    <property type="entry name" value="BTB"/>
    <property type="match status" value="1"/>
</dbReference>
<organism evidence="3 4">
    <name type="scientific">Magallana gigas</name>
    <name type="common">Pacific oyster</name>
    <name type="synonym">Crassostrea gigas</name>
    <dbReference type="NCBI Taxonomy" id="29159"/>
    <lineage>
        <taxon>Eukaryota</taxon>
        <taxon>Metazoa</taxon>
        <taxon>Spiralia</taxon>
        <taxon>Lophotrochozoa</taxon>
        <taxon>Mollusca</taxon>
        <taxon>Bivalvia</taxon>
        <taxon>Autobranchia</taxon>
        <taxon>Pteriomorphia</taxon>
        <taxon>Ostreida</taxon>
        <taxon>Ostreoidea</taxon>
        <taxon>Ostreidae</taxon>
        <taxon>Magallana</taxon>
    </lineage>
</organism>
<evidence type="ECO:0000256" key="1">
    <source>
        <dbReference type="SAM" id="MobiDB-lite"/>
    </source>
</evidence>